<dbReference type="EMBL" id="JBHSQW010000009">
    <property type="protein sequence ID" value="MFC5993234.1"/>
    <property type="molecule type" value="Genomic_DNA"/>
</dbReference>
<dbReference type="CDD" id="cd03214">
    <property type="entry name" value="ABC_Iron-Siderophores_B12_Hemin"/>
    <property type="match status" value="1"/>
</dbReference>
<dbReference type="PROSITE" id="PS50893">
    <property type="entry name" value="ABC_TRANSPORTER_2"/>
    <property type="match status" value="1"/>
</dbReference>
<dbReference type="SMART" id="SM00382">
    <property type="entry name" value="AAA"/>
    <property type="match status" value="1"/>
</dbReference>
<dbReference type="GO" id="GO:0005524">
    <property type="term" value="F:ATP binding"/>
    <property type="evidence" value="ECO:0007669"/>
    <property type="project" value="UniProtKB-KW"/>
</dbReference>
<dbReference type="InterPro" id="IPR003593">
    <property type="entry name" value="AAA+_ATPase"/>
</dbReference>
<keyword evidence="5" id="KW-1185">Reference proteome</keyword>
<evidence type="ECO:0000259" key="3">
    <source>
        <dbReference type="PROSITE" id="PS50893"/>
    </source>
</evidence>
<evidence type="ECO:0000256" key="2">
    <source>
        <dbReference type="ARBA" id="ARBA00022840"/>
    </source>
</evidence>
<dbReference type="RefSeq" id="WP_379582608.1">
    <property type="nucleotide sequence ID" value="NZ_JBHSQW010000009.1"/>
</dbReference>
<protein>
    <submittedName>
        <fullName evidence="4">ABC transporter ATP-binding protein</fullName>
    </submittedName>
</protein>
<dbReference type="SUPFAM" id="SSF52540">
    <property type="entry name" value="P-loop containing nucleoside triphosphate hydrolases"/>
    <property type="match status" value="1"/>
</dbReference>
<comment type="caution">
    <text evidence="4">The sequence shown here is derived from an EMBL/GenBank/DDBJ whole genome shotgun (WGS) entry which is preliminary data.</text>
</comment>
<dbReference type="Gene3D" id="3.40.50.300">
    <property type="entry name" value="P-loop containing nucleotide triphosphate hydrolases"/>
    <property type="match status" value="1"/>
</dbReference>
<dbReference type="InterPro" id="IPR003439">
    <property type="entry name" value="ABC_transporter-like_ATP-bd"/>
</dbReference>
<organism evidence="4 5">
    <name type="scientific">Pseudonocardia hispaniensis</name>
    <dbReference type="NCBI Taxonomy" id="904933"/>
    <lineage>
        <taxon>Bacteria</taxon>
        <taxon>Bacillati</taxon>
        <taxon>Actinomycetota</taxon>
        <taxon>Actinomycetes</taxon>
        <taxon>Pseudonocardiales</taxon>
        <taxon>Pseudonocardiaceae</taxon>
        <taxon>Pseudonocardia</taxon>
    </lineage>
</organism>
<accession>A0ABW1IYD2</accession>
<reference evidence="5" key="1">
    <citation type="journal article" date="2019" name="Int. J. Syst. Evol. Microbiol.">
        <title>The Global Catalogue of Microorganisms (GCM) 10K type strain sequencing project: providing services to taxonomists for standard genome sequencing and annotation.</title>
        <authorList>
            <consortium name="The Broad Institute Genomics Platform"/>
            <consortium name="The Broad Institute Genome Sequencing Center for Infectious Disease"/>
            <person name="Wu L."/>
            <person name="Ma J."/>
        </authorList>
    </citation>
    <scope>NUCLEOTIDE SEQUENCE [LARGE SCALE GENOMIC DNA]</scope>
    <source>
        <strain evidence="5">CCM 8391</strain>
    </source>
</reference>
<keyword evidence="1" id="KW-0547">Nucleotide-binding</keyword>
<evidence type="ECO:0000313" key="5">
    <source>
        <dbReference type="Proteomes" id="UP001596302"/>
    </source>
</evidence>
<dbReference type="PANTHER" id="PTHR42794">
    <property type="entry name" value="HEMIN IMPORT ATP-BINDING PROTEIN HMUV"/>
    <property type="match status" value="1"/>
</dbReference>
<dbReference type="PROSITE" id="PS00211">
    <property type="entry name" value="ABC_TRANSPORTER_1"/>
    <property type="match status" value="1"/>
</dbReference>
<name>A0ABW1IYD2_9PSEU</name>
<dbReference type="Pfam" id="PF00005">
    <property type="entry name" value="ABC_tran"/>
    <property type="match status" value="1"/>
</dbReference>
<dbReference type="InterPro" id="IPR017871">
    <property type="entry name" value="ABC_transporter-like_CS"/>
</dbReference>
<sequence>MTRTSGRESPVGHDSLDVEELCVDIGDVRLIERVTLRAPSASVVGLCGPNGSGKSTLLRAIYGALAGSGGAVLIGGDDLRALSARERARRVGAVLQERSTEFDYTVREMVDMGRDPHKGMFDRSDGYDRELVESAMRQVRMGALAGRGFASLSGGERQRVLIARTLAQQTPVLVLDEPTNHLDVRYQLELMELVRSLGRTVVAALHDLNLAMRYCDEVYLLAAGRVVGHGPPREVLTPARLRTVFDIEADVVEHRPSGQLHLVFLGPGQERTDSRGQPEETNR</sequence>
<keyword evidence="2 4" id="KW-0067">ATP-binding</keyword>
<dbReference type="Proteomes" id="UP001596302">
    <property type="component" value="Unassembled WGS sequence"/>
</dbReference>
<evidence type="ECO:0000313" key="4">
    <source>
        <dbReference type="EMBL" id="MFC5993234.1"/>
    </source>
</evidence>
<dbReference type="InterPro" id="IPR027417">
    <property type="entry name" value="P-loop_NTPase"/>
</dbReference>
<evidence type="ECO:0000256" key="1">
    <source>
        <dbReference type="ARBA" id="ARBA00022741"/>
    </source>
</evidence>
<proteinExistence type="predicted"/>
<feature type="domain" description="ABC transporter" evidence="3">
    <location>
        <begin position="16"/>
        <end position="248"/>
    </location>
</feature>
<gene>
    <name evidence="4" type="ORF">ACFQE5_03290</name>
</gene>
<dbReference type="PANTHER" id="PTHR42794:SF2">
    <property type="entry name" value="ABC TRANSPORTER ATP-BINDING PROTEIN"/>
    <property type="match status" value="1"/>
</dbReference>